<comment type="caution">
    <text evidence="1">The sequence shown here is derived from an EMBL/GenBank/DDBJ whole genome shotgun (WGS) entry which is preliminary data.</text>
</comment>
<dbReference type="RefSeq" id="WP_111162827.1">
    <property type="nucleotide sequence ID" value="NZ_PCDP01000059.1"/>
</dbReference>
<dbReference type="OrthoDB" id="8402133at2"/>
<dbReference type="EMBL" id="PCDP01000059">
    <property type="protein sequence ID" value="PZM09443.1"/>
    <property type="molecule type" value="Genomic_DNA"/>
</dbReference>
<proteinExistence type="predicted"/>
<reference evidence="1 2" key="1">
    <citation type="journal article" date="2018" name="Sci. Rep.">
        <title>Rhizobium tumorigenes sp. nov., a novel plant tumorigenic bacterium isolated from cane gall tumors on thornless blackberry.</title>
        <authorList>
            <person name="Kuzmanovi N."/>
            <person name="Smalla K."/>
            <person name="Gronow S."/>
            <person name="PuBawska J."/>
        </authorList>
    </citation>
    <scope>NUCLEOTIDE SEQUENCE [LARGE SCALE GENOMIC DNA]</scope>
    <source>
        <strain evidence="1 2">CCBAU 85046</strain>
    </source>
</reference>
<dbReference type="Proteomes" id="UP000248925">
    <property type="component" value="Unassembled WGS sequence"/>
</dbReference>
<protein>
    <submittedName>
        <fullName evidence="1">Uncharacterized protein</fullName>
    </submittedName>
</protein>
<evidence type="ECO:0000313" key="1">
    <source>
        <dbReference type="EMBL" id="PZM09443.1"/>
    </source>
</evidence>
<dbReference type="AlphaFoldDB" id="A0A2W4EB58"/>
<gene>
    <name evidence="1" type="ORF">CPY51_24415</name>
</gene>
<organism evidence="1 2">
    <name type="scientific">Rhizobium tubonense</name>
    <dbReference type="NCBI Taxonomy" id="484088"/>
    <lineage>
        <taxon>Bacteria</taxon>
        <taxon>Pseudomonadati</taxon>
        <taxon>Pseudomonadota</taxon>
        <taxon>Alphaproteobacteria</taxon>
        <taxon>Hyphomicrobiales</taxon>
        <taxon>Rhizobiaceae</taxon>
        <taxon>Rhizobium/Agrobacterium group</taxon>
        <taxon>Rhizobium</taxon>
    </lineage>
</organism>
<sequence>MSKTTPNIDFSAYEKERAAHHEARCRVAATMLLTPYFACRIRKCRRDGKCTGPAIPSERQMGHVRAQQALGLSGRACVNLPLCIILGDDRLFAAFQAEIKRISEMREGRPLKGVHFDRAVKARTWTLAAVVPAP</sequence>
<accession>A0A2W4EB58</accession>
<keyword evidence="2" id="KW-1185">Reference proteome</keyword>
<evidence type="ECO:0000313" key="2">
    <source>
        <dbReference type="Proteomes" id="UP000248925"/>
    </source>
</evidence>
<name>A0A2W4EB58_9HYPH</name>